<proteinExistence type="predicted"/>
<evidence type="ECO:0000313" key="2">
    <source>
        <dbReference type="Proteomes" id="UP001163223"/>
    </source>
</evidence>
<dbReference type="EMBL" id="CP113520">
    <property type="protein sequence ID" value="WAJ27020.1"/>
    <property type="molecule type" value="Genomic_DNA"/>
</dbReference>
<protein>
    <submittedName>
        <fullName evidence="1">NAD(P)H-hydrate dehydratase</fullName>
    </submittedName>
</protein>
<keyword evidence="2" id="KW-1185">Reference proteome</keyword>
<dbReference type="Proteomes" id="UP001163223">
    <property type="component" value="Chromosome"/>
</dbReference>
<gene>
    <name evidence="1" type="ORF">OXU80_19435</name>
</gene>
<accession>A0ACD4NJP0</accession>
<name>A0ACD4NJP0_9HYPH</name>
<organism evidence="1 2">
    <name type="scientific">Antarcticirhabdus aurantiaca</name>
    <dbReference type="NCBI Taxonomy" id="2606717"/>
    <lineage>
        <taxon>Bacteria</taxon>
        <taxon>Pseudomonadati</taxon>
        <taxon>Pseudomonadota</taxon>
        <taxon>Alphaproteobacteria</taxon>
        <taxon>Hyphomicrobiales</taxon>
        <taxon>Aurantimonadaceae</taxon>
        <taxon>Antarcticirhabdus</taxon>
    </lineage>
</organism>
<sequence>MTSRWPRIDGAFLRSAPLPDPPPGATKDERGTILIVGGARETPGAVLLAGIAALRAGAGKIQVATVASAATGLALALPEARVLALLETPEGDIDPVSASALRRCAEKAHAIVVGPGMIDDDGARRIALALFEMNGDARFLIDAAALTGLRAEGHALRALGGRVAITPHAGEMATFLGREKQAVCDDPADAAGQAANVTGGAVAMKGGDTLVVEAGGSPRLCEGGGIGLATSGSGDVLAGLVGGFLARGAPPLLALQWGTFVHAEAGRRLTKSVGRLGFLAREIADMVPAILDDFGPDARAVEA</sequence>
<evidence type="ECO:0000313" key="1">
    <source>
        <dbReference type="EMBL" id="WAJ27020.1"/>
    </source>
</evidence>
<reference evidence="1" key="1">
    <citation type="submission" date="2022-11" db="EMBL/GenBank/DDBJ databases">
        <title>beta-Carotene-producing bacterium, Jeongeuplla avenae sp. nov., alleviates the salt stress of Arabidopsis seedlings.</title>
        <authorList>
            <person name="Jiang L."/>
            <person name="Lee J."/>
        </authorList>
    </citation>
    <scope>NUCLEOTIDE SEQUENCE</scope>
    <source>
        <strain evidence="1">DY_R2A_6</strain>
    </source>
</reference>